<dbReference type="EMBL" id="JBBCAQ010000002">
    <property type="protein sequence ID" value="KAK7605205.1"/>
    <property type="molecule type" value="Genomic_DNA"/>
</dbReference>
<dbReference type="InterPro" id="IPR021773">
    <property type="entry name" value="TPC11"/>
</dbReference>
<evidence type="ECO:0000256" key="3">
    <source>
        <dbReference type="ARBA" id="ARBA00022737"/>
    </source>
</evidence>
<dbReference type="InterPro" id="IPR001715">
    <property type="entry name" value="CH_dom"/>
</dbReference>
<feature type="domain" description="Calponin-homology (CH)" evidence="8">
    <location>
        <begin position="1298"/>
        <end position="1403"/>
    </location>
</feature>
<protein>
    <recommendedName>
        <fullName evidence="8">Calponin-homology (CH) domain-containing protein</fullName>
    </recommendedName>
</protein>
<proteinExistence type="predicted"/>
<name>A0AAN9TU89_9HEMI</name>
<dbReference type="Gene3D" id="1.20.58.60">
    <property type="match status" value="5"/>
</dbReference>
<dbReference type="InterPro" id="IPR056917">
    <property type="entry name" value="Ig_TRAPPC10"/>
</dbReference>
<dbReference type="InterPro" id="IPR056913">
    <property type="entry name" value="TRAPPC10/Trs130_N"/>
</dbReference>
<dbReference type="InterPro" id="IPR036872">
    <property type="entry name" value="CH_dom_sf"/>
</dbReference>
<dbReference type="CDD" id="cd00176">
    <property type="entry name" value="SPEC"/>
    <property type="match status" value="3"/>
</dbReference>
<evidence type="ECO:0000256" key="7">
    <source>
        <dbReference type="SAM" id="MobiDB-lite"/>
    </source>
</evidence>
<feature type="coiled-coil region" evidence="6">
    <location>
        <begin position="1720"/>
        <end position="1754"/>
    </location>
</feature>
<keyword evidence="4" id="KW-0333">Golgi apparatus</keyword>
<dbReference type="Pfam" id="PF23604">
    <property type="entry name" value="Ig_TRAPPC10"/>
    <property type="match status" value="1"/>
</dbReference>
<dbReference type="FunFam" id="1.20.58.60:FF:000075">
    <property type="entry name" value="utrophin isoform X1"/>
    <property type="match status" value="1"/>
</dbReference>
<dbReference type="GO" id="GO:1990071">
    <property type="term" value="C:TRAPPII protein complex"/>
    <property type="evidence" value="ECO:0007669"/>
    <property type="project" value="InterPro"/>
</dbReference>
<dbReference type="PROSITE" id="PS00020">
    <property type="entry name" value="ACTININ_2"/>
    <property type="match status" value="1"/>
</dbReference>
<feature type="region of interest" description="Disordered" evidence="7">
    <location>
        <begin position="2785"/>
        <end position="2806"/>
    </location>
</feature>
<dbReference type="PANTHER" id="PTHR13251:SF3">
    <property type="entry name" value="TRAFFICKING PROTEIN PARTICLE COMPLEX SUBUNIT 10"/>
    <property type="match status" value="1"/>
</dbReference>
<accession>A0AAN9TU89</accession>
<comment type="caution">
    <text evidence="9">The sequence shown here is derived from an EMBL/GenBank/DDBJ whole genome shotgun (WGS) entry which is preliminary data.</text>
</comment>
<dbReference type="Pfam" id="PF23036">
    <property type="entry name" value="TRAPPC10_1st"/>
    <property type="match status" value="1"/>
</dbReference>
<dbReference type="GO" id="GO:0003779">
    <property type="term" value="F:actin binding"/>
    <property type="evidence" value="ECO:0007669"/>
    <property type="project" value="UniProtKB-KW"/>
</dbReference>
<dbReference type="GO" id="GO:0006891">
    <property type="term" value="P:intra-Golgi vesicle-mediated transport"/>
    <property type="evidence" value="ECO:0007669"/>
    <property type="project" value="TreeGrafter"/>
</dbReference>
<evidence type="ECO:0000313" key="9">
    <source>
        <dbReference type="EMBL" id="KAK7605205.1"/>
    </source>
</evidence>
<sequence>MSKLGKLDEAQYFSVSDHKPIISYAGDIELFKNLEATLSQALPQEATEWRRSFARDVKSVKLSAVFEPFSENLFQNENHYHFLKQPILHVFWLQCADVETYKTSLHEDIKKWFHILEYHSITDWLIVLVEAYDFRKHNKILPRTTVLDKIKSDFKHVDRCLSVINPLKSEFRTGSSWRALVVNMRLLILAAYDKGLLKFGEYVRMQRESRNQPGWSFCNYFLLQEELAFALEMLGVHEEALIQYDELEALFTQFIRNSSLTDAPEWLSSFQIPIDSWSSILLTCKVNQNYREAIRDRCISLLDFRCYLFCRQAAMLLFTSKPWEIAQRTLPFIHNCLNEIRILEIQYPVGALACWIFLCCLEVMCMCQNFNETAQVDACSLFTAPLMELAMMKLNELGELCGLMPDCEQTSEQLHTVVSLSAGIGDSVRFLQTNAVSPVTKLKEALTSKETYSKYYLELSEQAMITYKHIGRLRSAKYIGKLLADFYMRTGELLKASGLLVSVLSAYEEDSWPVLANQIKLQLLRCYKEMKETEKFLKTCISVACSSHFELPQRISYFNEAMNVLSTQKDLDCTIPVDECFTVDSITLEVLSSGLVAQATLVITNQFPCDITCPDVLISVTSCANNDAHKNKKVVAADVEKIYVKQFKNSAKNQTACEIPLVYVLEYQQDKSLANTKVECKNSDSFLRRQDSQKLKKPTLLSKADFSKALFSGPVTLKPGDNTIILLSKTEESNGTYCLGQFSLSILERLHFLSSSSFFSKMKYMIKHVAPQVSVDMTNARALLVGIQSTIKLQIDMGTVTLNKDVVLKLRASDGLKIGLPNDQQLQDRVEVKLPCTNDSGHNIHSIPLVVCSEFPTHFDGHFVEYKVYVQCPWSDSEIPLLVQFLVPFTVLYRVHTAKSRKFVLITMTGCCEESLALSDPNLSSNASRELILKSLNPPAEHSIIIKNKLKAKFVWELTSEIGVFDKYTLRFTINYKVSDKSSTFECEFNVSNFMTLYSIESTVDPMRGCEICRVNTMCHLVFTVKRVAPTSDHSLKYEVLTDQTMWAVCNMSTGVIILDESDKCSKTVEIMPLVQGYLPLPTIKLSKYFPAESNVGEKRLSPRLEPFYHGQVFNANKSTQVQVLPSSNLSDSATWFSSSEFRFWKILPLLNVISQLLKINRFTILSTRDAEVNDEREDVQKKTFTKWVNSQLLKGGHPLIDDLFIELQDGTKLLYLLEVLTGEKVKPEKGYMKFHHLDNVRKALDILSRNNVKLVNISSNDIVDGNSKLILGLVWRIILHWQVHCHLKHLMAEFQQTNLEKTLLAWCRQNTADYPEVHIKNFTSSWCDGLAFNALIHKFRPTLFDYHEIVRKHPNARLEHAFQVAREHMGIERLLDPEDVNTSQPDKKSIMTYVMCLFQSLPSSELDDSCFDFSDSGSVASPSTEQSSMTFESLNTAHSNSKEEMRPVSLMTNVSVELGAYQVALEEVLTWLLEAEDQLAQHEQIPENLELLKDLFHAHEKFLIDLSGHQEGVGAVLEEGARLLSESGLNHEEADEVRLQMKLLNSRWEALRVNAMEKQSKIHEHLMNEQQKQLDNLRKWLTLTEDRISRLSEILGPDVSALASQLDSLRKLQSDLQAQQKNVDLLSNLVVIVDEGSTDNVYNQMEDQLVALGERWAHICQWAEERWSKLHLLLNHCNRIPDEMQKIQSWIETNETSLKQLEAEPVSEVGKVFERIKLLQSSRKKMNKLQLGLNNLQESVQFVNDEISSEESRRNLDKVEMLQDKFDALLQIIETQAHRISSLGFEFNLMDADSESSESLNSDKEQIISTSPQSNKRSWKRRRLASAKRLSLKSSITELQNWIQQCEERMAKNLNLKEKQELYEKLNIEMVSKREELKGIELLVDECVDEISSESTGKDTLSAEEKKVSTLKEQFNKFEDQLILFKKGIDLRSDVNNVQRTLEENDRWLEYGPHTESELKNKLETLRNLEETICRLKEQQCDAEFKNEVDSISHHWEDLIIRITSLEDELVKSNDASKSEKFVEKKTNLVNWIHNVEGVLLSEHPVINSISIMEAQLKRFKDLEQSIADHKEEFDFINNVAQEVLQGNPEDNLQIQLKELNTRWADIPVLLQERCSQLENEIVALIELHKEMTDFSNWLKNMESDLLSSIDSEVLLNDSQLLQDVIDCRKNKEEEISAENASVETIRKKVVELADKNANPSFLNDVQSKAEELFAEFNETASRYADELNRLKEINLLNEKITAEIGAIEPWIQELEVAQNLPEVATPGALFQTKAKYKKFKEQTDRRVKTVEEIMRDGDALIDILKSCNLPLCEAVAKKRMENFADRWNSVYKVVQEQFFMLENASKNYGDFKVLMAQETDWMDKLEKRLRRSPKMAADAEEISEELDDLENSMKKHPESRLKRIQDIGAGLIKEDIMSEKMKTDMDHVADRWNKLSQQANDRTLLLEQSVAEAQQTENNVIEFQEWLCDVEAQLTARINNDIDANDIPDDVQRMAEEFETQGQLIHEMDEQIQNYGSAGKKEAANRLKEQLILLEQKFNELEQKFEKFRSPSNLEPKTAQTLKELREIEESLCLLELASDDPEGIEGQLKYCNRFFDALSEMKPEIENLIQAGRKLVESNSVVNPQEFSARLDSLKALYNKLGVKIVDAKTCIETALELSKNLQIDVSALNTWLNSVESELTQLEAIPDADRDIEVEMAFVTETLEVESVKWAELKESIKNNFKAFSSLCDPVYLEGLRDRVKECDNRWKIVMDKLQESLEYLQGLSKNRTFDVHVDHKSVDVELPSSASSSSKTSKGTTTDDRVFEMKSDVTVENQVWKGPQQATPPKPVDDLEENDTFLLAKDSLLFSQISRNEIHPSEGGHDPVDGSSATSDACRVVEIKERELTAPTSEPVVTWDADVQYYPHSVEIVEIVETDADTDEQESAEVMNVAAKMETASRKRPVEGAADDGGSSKKTCVVVATHPASDSQDVSILVEVTDRINRTEEAKVTASCSASNVYNLDTKQTISDSTLKEVKLKREVQVSRTYQIVGNFERSMVASTKPTDGLVGSQRDQDDTVTSSDDEARRDEESSSSGDFSICDAPPDLHTIESILEHSGAEDDTISLIDDGTILEDVNIDVRIEKYQKMAEKLRNKLQVSVDRNIEKSKGLKDEEKAKIFEEEFTQLSQEASHVISVGDDLLQKLNTQNDNRGHTLKTTVQAVLRNLWSQYLISIQGTNGTNEEEANEDQTFDEKESVAINEFVTKVNKTREAVSLLTRQLSSSVNASEEEKKALSSLPADQFVENSMAVLDETVKNVNASYSNLSNIVKSDQKDQFERVISKLNDEWEQVAALYIKNQEKEKLRSEEQVILAAAQRSKEEAQKVLASPINPSNEEILIASLATVKDLENKLALRRQEIEKLESIPSYEKHSVILSIDEVRKELVTYHERLGSKLLSLKKFVTQLKGISSWLLKNKSEIWEYKELSLRRNKNLNAFLANIVDKEFEVKEVLENFTNLEKECQGNNYAISEDLQQKITKIKNDWFYILNFKRECDTLLKSTKSTSSYEMEASNRSTISEISKMSTSPESVPRVVASEAAVCSPTKEGASLPPGSPCTPQHFRHVRSVQVQTPSPNAQPLASSSPRITLLASFDKSILQIRDWLTYEEEMLRQQSVTVGDVEDILLVLDKQKVS</sequence>
<dbReference type="InterPro" id="IPR045126">
    <property type="entry name" value="TRAPPC10/Trs130"/>
</dbReference>
<feature type="region of interest" description="Disordered" evidence="7">
    <location>
        <begin position="1797"/>
        <end position="1817"/>
    </location>
</feature>
<feature type="coiled-coil region" evidence="6">
    <location>
        <begin position="2519"/>
        <end position="2546"/>
    </location>
</feature>
<comment type="subcellular location">
    <subcellularLocation>
        <location evidence="1">Golgi apparatus</location>
    </subcellularLocation>
</comment>
<reference evidence="9 10" key="1">
    <citation type="submission" date="2024-03" db="EMBL/GenBank/DDBJ databases">
        <title>Adaptation during the transition from Ophiocordyceps entomopathogen to insect associate is accompanied by gene loss and intensified selection.</title>
        <authorList>
            <person name="Ward C.M."/>
            <person name="Onetto C.A."/>
            <person name="Borneman A.R."/>
        </authorList>
    </citation>
    <scope>NUCLEOTIDE SEQUENCE [LARGE SCALE GENOMIC DNA]</scope>
    <source>
        <strain evidence="9">AWRI1</strain>
        <tissue evidence="9">Single Adult Female</tissue>
    </source>
</reference>
<dbReference type="Gene3D" id="1.10.418.10">
    <property type="entry name" value="Calponin-like domain"/>
    <property type="match status" value="2"/>
</dbReference>
<dbReference type="SUPFAM" id="SSF47576">
    <property type="entry name" value="Calponin-homology domain, CH-domain"/>
    <property type="match status" value="1"/>
</dbReference>
<keyword evidence="3" id="KW-0677">Repeat</keyword>
<feature type="compositionally biased region" description="Low complexity" evidence="7">
    <location>
        <begin position="2789"/>
        <end position="2801"/>
    </location>
</feature>
<dbReference type="PANTHER" id="PTHR13251">
    <property type="entry name" value="EPILEPSY HOLOPROSENCEPHALY CANDIDATE 1/TMEM1"/>
    <property type="match status" value="1"/>
</dbReference>
<dbReference type="Pfam" id="PF00307">
    <property type="entry name" value="CH"/>
    <property type="match status" value="2"/>
</dbReference>
<organism evidence="9 10">
    <name type="scientific">Parthenolecanium corni</name>
    <dbReference type="NCBI Taxonomy" id="536013"/>
    <lineage>
        <taxon>Eukaryota</taxon>
        <taxon>Metazoa</taxon>
        <taxon>Ecdysozoa</taxon>
        <taxon>Arthropoda</taxon>
        <taxon>Hexapoda</taxon>
        <taxon>Insecta</taxon>
        <taxon>Pterygota</taxon>
        <taxon>Neoptera</taxon>
        <taxon>Paraneoptera</taxon>
        <taxon>Hemiptera</taxon>
        <taxon>Sternorrhyncha</taxon>
        <taxon>Coccoidea</taxon>
        <taxon>Coccidae</taxon>
        <taxon>Parthenolecanium</taxon>
    </lineage>
</organism>
<dbReference type="InterPro" id="IPR022233">
    <property type="entry name" value="TRAPPC10/Trs130_C"/>
</dbReference>
<evidence type="ECO:0000313" key="10">
    <source>
        <dbReference type="Proteomes" id="UP001367676"/>
    </source>
</evidence>
<dbReference type="PROSITE" id="PS50021">
    <property type="entry name" value="CH"/>
    <property type="match status" value="2"/>
</dbReference>
<dbReference type="Pfam" id="PF00435">
    <property type="entry name" value="Spectrin"/>
    <property type="match status" value="4"/>
</dbReference>
<feature type="coiled-coil region" evidence="6">
    <location>
        <begin position="1850"/>
        <end position="1922"/>
    </location>
</feature>
<evidence type="ECO:0000256" key="6">
    <source>
        <dbReference type="SAM" id="Coils"/>
    </source>
</evidence>
<feature type="region of interest" description="Disordered" evidence="7">
    <location>
        <begin position="3044"/>
        <end position="3085"/>
    </location>
</feature>
<dbReference type="InterPro" id="IPR001589">
    <property type="entry name" value="Actinin_actin-bd_CS"/>
</dbReference>
<dbReference type="GO" id="GO:0005829">
    <property type="term" value="C:cytosol"/>
    <property type="evidence" value="ECO:0007669"/>
    <property type="project" value="GOC"/>
</dbReference>
<dbReference type="SMART" id="SM00033">
    <property type="entry name" value="CH"/>
    <property type="match status" value="2"/>
</dbReference>
<dbReference type="CDD" id="cd21186">
    <property type="entry name" value="CH_DMD-like_rpt1"/>
    <property type="match status" value="1"/>
</dbReference>
<dbReference type="GO" id="GO:0034498">
    <property type="term" value="P:early endosome to Golgi transport"/>
    <property type="evidence" value="ECO:0007669"/>
    <property type="project" value="TreeGrafter"/>
</dbReference>
<evidence type="ECO:0000259" key="8">
    <source>
        <dbReference type="PROSITE" id="PS50021"/>
    </source>
</evidence>
<dbReference type="InterPro" id="IPR002017">
    <property type="entry name" value="Spectrin_repeat"/>
</dbReference>
<evidence type="ECO:0000256" key="4">
    <source>
        <dbReference type="ARBA" id="ARBA00023034"/>
    </source>
</evidence>
<dbReference type="SMART" id="SM00150">
    <property type="entry name" value="SPEC"/>
    <property type="match status" value="7"/>
</dbReference>
<keyword evidence="5" id="KW-0009">Actin-binding</keyword>
<keyword evidence="10" id="KW-1185">Reference proteome</keyword>
<dbReference type="PROSITE" id="PS00019">
    <property type="entry name" value="ACTININ_1"/>
    <property type="match status" value="1"/>
</dbReference>
<dbReference type="FunFam" id="1.10.418.10:FF:000032">
    <property type="entry name" value="utrophin isoform X1"/>
    <property type="match status" value="1"/>
</dbReference>
<keyword evidence="2" id="KW-0813">Transport</keyword>
<dbReference type="Proteomes" id="UP001367676">
    <property type="component" value="Unassembled WGS sequence"/>
</dbReference>
<evidence type="ECO:0000256" key="5">
    <source>
        <dbReference type="ARBA" id="ARBA00023203"/>
    </source>
</evidence>
<evidence type="ECO:0000256" key="1">
    <source>
        <dbReference type="ARBA" id="ARBA00004555"/>
    </source>
</evidence>
<gene>
    <name evidence="9" type="ORF">V9T40_007063</name>
</gene>
<dbReference type="InterPro" id="IPR018159">
    <property type="entry name" value="Spectrin/alpha-actinin"/>
</dbReference>
<keyword evidence="6" id="KW-0175">Coiled coil</keyword>
<feature type="coiled-coil region" evidence="6">
    <location>
        <begin position="1603"/>
        <end position="1630"/>
    </location>
</feature>
<dbReference type="SUPFAM" id="SSF46966">
    <property type="entry name" value="Spectrin repeat"/>
    <property type="match status" value="10"/>
</dbReference>
<dbReference type="Pfam" id="PF11817">
    <property type="entry name" value="Foie-gras_1"/>
    <property type="match status" value="1"/>
</dbReference>
<evidence type="ECO:0000256" key="2">
    <source>
        <dbReference type="ARBA" id="ARBA00022448"/>
    </source>
</evidence>
<feature type="domain" description="Calponin-homology (CH)" evidence="8">
    <location>
        <begin position="1179"/>
        <end position="1283"/>
    </location>
</feature>
<dbReference type="Pfam" id="PF12584">
    <property type="entry name" value="TRAPPC10"/>
    <property type="match status" value="1"/>
</dbReference>